<accession>A0A0F3GMT0</accession>
<dbReference type="SUPFAM" id="SSF101738">
    <property type="entry name" value="SspB-like"/>
    <property type="match status" value="1"/>
</dbReference>
<organism evidence="1 2">
    <name type="scientific">Candidatus Magnetobacterium bavaricum</name>
    <dbReference type="NCBI Taxonomy" id="29290"/>
    <lineage>
        <taxon>Bacteria</taxon>
        <taxon>Pseudomonadati</taxon>
        <taxon>Nitrospirota</taxon>
        <taxon>Thermodesulfovibrionia</taxon>
        <taxon>Thermodesulfovibrionales</taxon>
        <taxon>Candidatus Magnetobacteriaceae</taxon>
        <taxon>Candidatus Magnetobacterium</taxon>
    </lineage>
</organism>
<keyword evidence="2" id="KW-1185">Reference proteome</keyword>
<dbReference type="InterPro" id="IPR036760">
    <property type="entry name" value="SspB-like_sf"/>
</dbReference>
<protein>
    <recommendedName>
        <fullName evidence="3">Stringent starvation protein B</fullName>
    </recommendedName>
</protein>
<dbReference type="AlphaFoldDB" id="A0A0F3GMT0"/>
<gene>
    <name evidence="1" type="ORF">MBAV_004597</name>
</gene>
<comment type="caution">
    <text evidence="1">The sequence shown here is derived from an EMBL/GenBank/DDBJ whole genome shotgun (WGS) entry which is preliminary data.</text>
</comment>
<dbReference type="EMBL" id="LACI01001987">
    <property type="protein sequence ID" value="KJU83211.1"/>
    <property type="molecule type" value="Genomic_DNA"/>
</dbReference>
<dbReference type="Proteomes" id="UP000033423">
    <property type="component" value="Unassembled WGS sequence"/>
</dbReference>
<evidence type="ECO:0000313" key="2">
    <source>
        <dbReference type="Proteomes" id="UP000033423"/>
    </source>
</evidence>
<name>A0A0F3GMT0_9BACT</name>
<evidence type="ECO:0008006" key="3">
    <source>
        <dbReference type="Google" id="ProtNLM"/>
    </source>
</evidence>
<reference evidence="1 2" key="1">
    <citation type="submission" date="2015-02" db="EMBL/GenBank/DDBJ databases">
        <title>Single-cell genomics of uncultivated deep-branching MTB reveals a conserved set of magnetosome genes.</title>
        <authorList>
            <person name="Kolinko S."/>
            <person name="Richter M."/>
            <person name="Glockner F.O."/>
            <person name="Brachmann A."/>
            <person name="Schuler D."/>
        </authorList>
    </citation>
    <scope>NUCLEOTIDE SEQUENCE [LARGE SCALE GENOMIC DNA]</scope>
    <source>
        <strain evidence="1">TM-1</strain>
    </source>
</reference>
<evidence type="ECO:0000313" key="1">
    <source>
        <dbReference type="EMBL" id="KJU83211.1"/>
    </source>
</evidence>
<sequence>MSDMDIVRQLNELKSSIFYDILEIVGRVFIVVRYSENVMIGNRGFLDTEKQEGLTLVLNTKMNFTWQDDILEAKLVFGTTTQRCLIPVQYIVAVYSPELQSQFVTSYMPPDDVLMPRLDDSARKATEEVGDNIVKVDFSKKKKK</sequence>
<proteinExistence type="predicted"/>